<dbReference type="InterPro" id="IPR004410">
    <property type="entry name" value="Malonyl_CoA-ACP_transAc_FabD"/>
</dbReference>
<evidence type="ECO:0000256" key="5">
    <source>
        <dbReference type="PIRSR" id="PIRSR000446-1"/>
    </source>
</evidence>
<feature type="active site" evidence="5">
    <location>
        <position position="93"/>
    </location>
</feature>
<evidence type="ECO:0000256" key="3">
    <source>
        <dbReference type="ARBA" id="ARBA00048462"/>
    </source>
</evidence>
<dbReference type="InterPro" id="IPR050858">
    <property type="entry name" value="Mal-CoA-ACP_Trans/PKS_FabD"/>
</dbReference>
<dbReference type="Gene3D" id="3.30.70.250">
    <property type="entry name" value="Malonyl-CoA ACP transacylase, ACP-binding"/>
    <property type="match status" value="1"/>
</dbReference>
<dbReference type="HOGENOM" id="CLU_030558_0_1_9"/>
<name>G8TVI0_SULAD</name>
<dbReference type="PIRSF" id="PIRSF000446">
    <property type="entry name" value="Mct"/>
    <property type="match status" value="1"/>
</dbReference>
<dbReference type="STRING" id="679936.Sulac_2436"/>
<protein>
    <recommendedName>
        <fullName evidence="4">Malonyl CoA-acyl carrier protein transacylase</fullName>
        <ecNumber evidence="4">2.3.1.39</ecNumber>
    </recommendedName>
</protein>
<dbReference type="SUPFAM" id="SSF55048">
    <property type="entry name" value="Probable ACP-binding domain of malonyl-CoA ACP transacylase"/>
    <property type="match status" value="1"/>
</dbReference>
<dbReference type="GO" id="GO:0004314">
    <property type="term" value="F:[acyl-carrier-protein] S-malonyltransferase activity"/>
    <property type="evidence" value="ECO:0007669"/>
    <property type="project" value="UniProtKB-EC"/>
</dbReference>
<organism evidence="7 8">
    <name type="scientific">Sulfobacillus acidophilus (strain ATCC 700253 / DSM 10332 / NAL)</name>
    <dbReference type="NCBI Taxonomy" id="679936"/>
    <lineage>
        <taxon>Bacteria</taxon>
        <taxon>Bacillati</taxon>
        <taxon>Bacillota</taxon>
        <taxon>Clostridia</taxon>
        <taxon>Eubacteriales</taxon>
        <taxon>Clostridiales Family XVII. Incertae Sedis</taxon>
        <taxon>Sulfobacillus</taxon>
    </lineage>
</organism>
<feature type="active site" evidence="5">
    <location>
        <position position="201"/>
    </location>
</feature>
<evidence type="ECO:0000256" key="2">
    <source>
        <dbReference type="ARBA" id="ARBA00023315"/>
    </source>
</evidence>
<dbReference type="PANTHER" id="PTHR42681:SF1">
    <property type="entry name" value="MALONYL-COA-ACYL CARRIER PROTEIN TRANSACYLASE, MITOCHONDRIAL"/>
    <property type="match status" value="1"/>
</dbReference>
<comment type="catalytic activity">
    <reaction evidence="3 4">
        <text>holo-[ACP] + malonyl-CoA = malonyl-[ACP] + CoA</text>
        <dbReference type="Rhea" id="RHEA:41792"/>
        <dbReference type="Rhea" id="RHEA-COMP:9623"/>
        <dbReference type="Rhea" id="RHEA-COMP:9685"/>
        <dbReference type="ChEBI" id="CHEBI:57287"/>
        <dbReference type="ChEBI" id="CHEBI:57384"/>
        <dbReference type="ChEBI" id="CHEBI:64479"/>
        <dbReference type="ChEBI" id="CHEBI:78449"/>
        <dbReference type="EC" id="2.3.1.39"/>
    </reaction>
</comment>
<dbReference type="SUPFAM" id="SSF52151">
    <property type="entry name" value="FabD/lysophospholipase-like"/>
    <property type="match status" value="1"/>
</dbReference>
<dbReference type="AlphaFoldDB" id="G8TVI0"/>
<evidence type="ECO:0000256" key="1">
    <source>
        <dbReference type="ARBA" id="ARBA00022679"/>
    </source>
</evidence>
<dbReference type="GO" id="GO:0006633">
    <property type="term" value="P:fatty acid biosynthetic process"/>
    <property type="evidence" value="ECO:0007669"/>
    <property type="project" value="TreeGrafter"/>
</dbReference>
<gene>
    <name evidence="7" type="ordered locus">Sulac_2436</name>
</gene>
<dbReference type="SMART" id="SM00827">
    <property type="entry name" value="PKS_AT"/>
    <property type="match status" value="1"/>
</dbReference>
<dbReference type="Pfam" id="PF00698">
    <property type="entry name" value="Acyl_transf_1"/>
    <property type="match status" value="1"/>
</dbReference>
<accession>G8TVI0</accession>
<dbReference type="Proteomes" id="UP000005439">
    <property type="component" value="Chromosome"/>
</dbReference>
<dbReference type="FunFam" id="3.30.70.250:FF:000001">
    <property type="entry name" value="Malonyl CoA-acyl carrier protein transacylase"/>
    <property type="match status" value="1"/>
</dbReference>
<dbReference type="InterPro" id="IPR024925">
    <property type="entry name" value="Malonyl_CoA-ACP_transAc"/>
</dbReference>
<dbReference type="GO" id="GO:0005829">
    <property type="term" value="C:cytosol"/>
    <property type="evidence" value="ECO:0007669"/>
    <property type="project" value="TreeGrafter"/>
</dbReference>
<dbReference type="InterPro" id="IPR001227">
    <property type="entry name" value="Ac_transferase_dom_sf"/>
</dbReference>
<evidence type="ECO:0000256" key="4">
    <source>
        <dbReference type="PIRNR" id="PIRNR000446"/>
    </source>
</evidence>
<dbReference type="PANTHER" id="PTHR42681">
    <property type="entry name" value="MALONYL-COA-ACYL CARRIER PROTEIN TRANSACYLASE, MITOCHONDRIAL"/>
    <property type="match status" value="1"/>
</dbReference>
<reference evidence="7 8" key="2">
    <citation type="journal article" date="2012" name="Stand. Genomic Sci.">
        <title>Complete genome sequence of the moderately thermophilic mineral-sulfide-oxidizing firmicute Sulfobacillus acidophilus type strain (NAL(T)).</title>
        <authorList>
            <person name="Anderson I."/>
            <person name="Chertkov O."/>
            <person name="Chen A."/>
            <person name="Saunders E."/>
            <person name="Lapidus A."/>
            <person name="Nolan M."/>
            <person name="Lucas S."/>
            <person name="Hammon N."/>
            <person name="Deshpande S."/>
            <person name="Cheng J.F."/>
            <person name="Han C."/>
            <person name="Tapia R."/>
            <person name="Goodwin L.A."/>
            <person name="Pitluck S."/>
            <person name="Liolios K."/>
            <person name="Pagani I."/>
            <person name="Ivanova N."/>
            <person name="Mikhailova N."/>
            <person name="Pati A."/>
            <person name="Palaniappan K."/>
            <person name="Land M."/>
            <person name="Pan C."/>
            <person name="Rohde M."/>
            <person name="Pukall R."/>
            <person name="Goker M."/>
            <person name="Detter J.C."/>
            <person name="Woyke T."/>
            <person name="Bristow J."/>
            <person name="Eisen J.A."/>
            <person name="Markowitz V."/>
            <person name="Hugenholtz P."/>
            <person name="Kyrpides N.C."/>
            <person name="Klenk H.P."/>
            <person name="Mavromatis K."/>
        </authorList>
    </citation>
    <scope>NUCLEOTIDE SEQUENCE [LARGE SCALE GENOMIC DNA]</scope>
    <source>
        <strain evidence="8">ATCC 700253 / DSM 10332 / NAL</strain>
    </source>
</reference>
<comment type="similarity">
    <text evidence="4">Belongs to the fabD family.</text>
</comment>
<evidence type="ECO:0000259" key="6">
    <source>
        <dbReference type="SMART" id="SM00827"/>
    </source>
</evidence>
<evidence type="ECO:0000313" key="8">
    <source>
        <dbReference type="Proteomes" id="UP000005439"/>
    </source>
</evidence>
<dbReference type="KEGG" id="sap:Sulac_2436"/>
<keyword evidence="1 4" id="KW-0808">Transferase</keyword>
<dbReference type="PATRIC" id="fig|679936.5.peg.2523"/>
<dbReference type="EC" id="2.3.1.39" evidence="4"/>
<proteinExistence type="inferred from homology"/>
<dbReference type="Gene3D" id="3.40.366.10">
    <property type="entry name" value="Malonyl-Coenzyme A Acyl Carrier Protein, domain 2"/>
    <property type="match status" value="1"/>
</dbReference>
<reference evidence="8" key="1">
    <citation type="submission" date="2011-12" db="EMBL/GenBank/DDBJ databases">
        <title>The complete genome of chromosome of Sulfobacillus acidophilus DSM 10332.</title>
        <authorList>
            <person name="Lucas S."/>
            <person name="Han J."/>
            <person name="Lapidus A."/>
            <person name="Bruce D."/>
            <person name="Goodwin L."/>
            <person name="Pitluck S."/>
            <person name="Peters L."/>
            <person name="Kyrpides N."/>
            <person name="Mavromatis K."/>
            <person name="Ivanova N."/>
            <person name="Mikhailova N."/>
            <person name="Chertkov O."/>
            <person name="Saunders E."/>
            <person name="Detter J.C."/>
            <person name="Tapia R."/>
            <person name="Han C."/>
            <person name="Land M."/>
            <person name="Hauser L."/>
            <person name="Markowitz V."/>
            <person name="Cheng J.-F."/>
            <person name="Hugenholtz P."/>
            <person name="Woyke T."/>
            <person name="Wu D."/>
            <person name="Pukall R."/>
            <person name="Gehrich-Schroeter G."/>
            <person name="Schneider S."/>
            <person name="Klenk H.-P."/>
            <person name="Eisen J.A."/>
        </authorList>
    </citation>
    <scope>NUCLEOTIDE SEQUENCE [LARGE SCALE GENOMIC DNA]</scope>
    <source>
        <strain evidence="8">ATCC 700253 / DSM 10332 / NAL</strain>
    </source>
</reference>
<keyword evidence="8" id="KW-1185">Reference proteome</keyword>
<dbReference type="InterPro" id="IPR016035">
    <property type="entry name" value="Acyl_Trfase/lysoPLipase"/>
</dbReference>
<evidence type="ECO:0000313" key="7">
    <source>
        <dbReference type="EMBL" id="AEW05899.1"/>
    </source>
</evidence>
<sequence>MTAWAVMFPGQGSQTVGMGRLLHDTYPEARHTFEEADEALGYRLSQVIFEGPAARLEETELQQPAILTVSIAAWRTFLAHRGDFRPRVGLGLSLGEYSAYVASGALDFADAVRVTRVRGRAMQHTVPLGHGGMTAVLGLDPETVEVICQDASSVGAVDPANFNAPGQIVISGLIRGLERAEELIRAQGGKAIRLPVSAPFHSRLLEPAGAVIADALATVVIRPPQFPVIANVDAEPCTDPEEIRSRLVAQVYRPVQFEAGVRRAISLGAEAFIELGPGKSLANLLKKIDRGRTVVSVEDPAGLARALELA</sequence>
<dbReference type="InterPro" id="IPR016036">
    <property type="entry name" value="Malonyl_transacylase_ACP-bd"/>
</dbReference>
<keyword evidence="2 4" id="KW-0012">Acyltransferase</keyword>
<dbReference type="InterPro" id="IPR014043">
    <property type="entry name" value="Acyl_transferase_dom"/>
</dbReference>
<feature type="domain" description="Malonyl-CoA:ACP transacylase (MAT)" evidence="6">
    <location>
        <begin position="7"/>
        <end position="307"/>
    </location>
</feature>
<dbReference type="EMBL" id="CP003179">
    <property type="protein sequence ID" value="AEW05899.1"/>
    <property type="molecule type" value="Genomic_DNA"/>
</dbReference>
<dbReference type="NCBIfam" id="TIGR00128">
    <property type="entry name" value="fabD"/>
    <property type="match status" value="1"/>
</dbReference>